<evidence type="ECO:0000313" key="3">
    <source>
        <dbReference type="EMBL" id="CAB4603042.1"/>
    </source>
</evidence>
<dbReference type="EMBL" id="CAFBNA010000036">
    <property type="protein sequence ID" value="CAB4929921.1"/>
    <property type="molecule type" value="Genomic_DNA"/>
</dbReference>
<dbReference type="EMBL" id="CAEZVK010000026">
    <property type="protein sequence ID" value="CAB4625498.1"/>
    <property type="molecule type" value="Genomic_DNA"/>
</dbReference>
<organism evidence="4">
    <name type="scientific">freshwater metagenome</name>
    <dbReference type="NCBI Taxonomy" id="449393"/>
    <lineage>
        <taxon>unclassified sequences</taxon>
        <taxon>metagenomes</taxon>
        <taxon>ecological metagenomes</taxon>
    </lineage>
</organism>
<feature type="region of interest" description="Disordered" evidence="1">
    <location>
        <begin position="24"/>
        <end position="71"/>
    </location>
</feature>
<evidence type="ECO:0000256" key="1">
    <source>
        <dbReference type="SAM" id="MobiDB-lite"/>
    </source>
</evidence>
<protein>
    <submittedName>
        <fullName evidence="4">Unannotated protein</fullName>
    </submittedName>
</protein>
<dbReference type="InterPro" id="IPR025326">
    <property type="entry name" value="DUF4232"/>
</dbReference>
<feature type="compositionally biased region" description="Low complexity" evidence="1">
    <location>
        <begin position="24"/>
        <end position="61"/>
    </location>
</feature>
<dbReference type="EMBL" id="CAEZUO010000027">
    <property type="protein sequence ID" value="CAB4603042.1"/>
    <property type="molecule type" value="Genomic_DNA"/>
</dbReference>
<evidence type="ECO:0000313" key="4">
    <source>
        <dbReference type="EMBL" id="CAB4625498.1"/>
    </source>
</evidence>
<evidence type="ECO:0000313" key="5">
    <source>
        <dbReference type="EMBL" id="CAB4929921.1"/>
    </source>
</evidence>
<reference evidence="4" key="1">
    <citation type="submission" date="2020-05" db="EMBL/GenBank/DDBJ databases">
        <authorList>
            <person name="Chiriac C."/>
            <person name="Salcher M."/>
            <person name="Ghai R."/>
            <person name="Kavagutti S V."/>
        </authorList>
    </citation>
    <scope>NUCLEOTIDE SEQUENCE</scope>
</reference>
<feature type="domain" description="DUF4232" evidence="2">
    <location>
        <begin position="58"/>
        <end position="177"/>
    </location>
</feature>
<dbReference type="Pfam" id="PF14016">
    <property type="entry name" value="DUF4232"/>
    <property type="match status" value="1"/>
</dbReference>
<proteinExistence type="predicted"/>
<name>A0A6J6IM96_9ZZZZ</name>
<dbReference type="PROSITE" id="PS51257">
    <property type="entry name" value="PROKAR_LIPOPROTEIN"/>
    <property type="match status" value="1"/>
</dbReference>
<evidence type="ECO:0000259" key="2">
    <source>
        <dbReference type="Pfam" id="PF14016"/>
    </source>
</evidence>
<dbReference type="AlphaFoldDB" id="A0A6J6IM96"/>
<gene>
    <name evidence="3" type="ORF">UFOPK1827_00758</name>
    <name evidence="4" type="ORF">UFOPK2000_00387</name>
    <name evidence="5" type="ORF">UFOPK3708_00781</name>
</gene>
<sequence>MRKILAGISISALLVLGAAACSSGSNNASSSKDTTTTAKSSASTTAPSPSSTVSSTHCTTDQLKGSLGETQSGAGQRYTALVLTNTGTKACDLRGFPGVSLVDASGKQIGQPASREGTEGATVMIQPGGAASATLHTSAAGMGAQCDATSAQLRVFPPDNTASITITAAYSACGGFQVTTLVPGTAGN</sequence>
<accession>A0A6J6IM96</accession>